<keyword evidence="1" id="KW-0812">Transmembrane</keyword>
<evidence type="ECO:0000313" key="2">
    <source>
        <dbReference type="EMBL" id="MFC3640158.1"/>
    </source>
</evidence>
<keyword evidence="1" id="KW-0472">Membrane</keyword>
<proteinExistence type="predicted"/>
<dbReference type="EMBL" id="JBHRYC010000121">
    <property type="protein sequence ID" value="MFC3640158.1"/>
    <property type="molecule type" value="Genomic_DNA"/>
</dbReference>
<organism evidence="2 3">
    <name type="scientific">Camelimonas fluminis</name>
    <dbReference type="NCBI Taxonomy" id="1576911"/>
    <lineage>
        <taxon>Bacteria</taxon>
        <taxon>Pseudomonadati</taxon>
        <taxon>Pseudomonadota</taxon>
        <taxon>Alphaproteobacteria</taxon>
        <taxon>Hyphomicrobiales</taxon>
        <taxon>Chelatococcaceae</taxon>
        <taxon>Camelimonas</taxon>
    </lineage>
</organism>
<gene>
    <name evidence="2" type="ORF">ACFONL_22745</name>
</gene>
<evidence type="ECO:0008006" key="4">
    <source>
        <dbReference type="Google" id="ProtNLM"/>
    </source>
</evidence>
<keyword evidence="1" id="KW-1133">Transmembrane helix</keyword>
<dbReference type="Proteomes" id="UP001595704">
    <property type="component" value="Unassembled WGS sequence"/>
</dbReference>
<protein>
    <recommendedName>
        <fullName evidence="4">VanZ like protein</fullName>
    </recommendedName>
</protein>
<name>A0ABV7UNV5_9HYPH</name>
<evidence type="ECO:0000313" key="3">
    <source>
        <dbReference type="Proteomes" id="UP001595704"/>
    </source>
</evidence>
<dbReference type="RefSeq" id="WP_191321361.1">
    <property type="nucleotide sequence ID" value="NZ_BNCG01000069.1"/>
</dbReference>
<feature type="transmembrane region" description="Helical" evidence="1">
    <location>
        <begin position="57"/>
        <end position="74"/>
    </location>
</feature>
<feature type="transmembrane region" description="Helical" evidence="1">
    <location>
        <begin position="109"/>
        <end position="130"/>
    </location>
</feature>
<reference evidence="3" key="1">
    <citation type="journal article" date="2019" name="Int. J. Syst. Evol. Microbiol.">
        <title>The Global Catalogue of Microorganisms (GCM) 10K type strain sequencing project: providing services to taxonomists for standard genome sequencing and annotation.</title>
        <authorList>
            <consortium name="The Broad Institute Genomics Platform"/>
            <consortium name="The Broad Institute Genome Sequencing Center for Infectious Disease"/>
            <person name="Wu L."/>
            <person name="Ma J."/>
        </authorList>
    </citation>
    <scope>NUCLEOTIDE SEQUENCE [LARGE SCALE GENOMIC DNA]</scope>
    <source>
        <strain evidence="3">KCTC 42282</strain>
    </source>
</reference>
<accession>A0ABV7UNV5</accession>
<comment type="caution">
    <text evidence="2">The sequence shown here is derived from an EMBL/GenBank/DDBJ whole genome shotgun (WGS) entry which is preliminary data.</text>
</comment>
<feature type="transmembrane region" description="Helical" evidence="1">
    <location>
        <begin position="21"/>
        <end position="45"/>
    </location>
</feature>
<feature type="transmembrane region" description="Helical" evidence="1">
    <location>
        <begin position="79"/>
        <end position="97"/>
    </location>
</feature>
<evidence type="ECO:0000256" key="1">
    <source>
        <dbReference type="SAM" id="Phobius"/>
    </source>
</evidence>
<keyword evidence="3" id="KW-1185">Reference proteome</keyword>
<sequence>MSPQFFEQRGEAGLNYLPGKLRLATLFIGGLVLAVNICATLFPIGLRPHIPGFQADSERFLAYFAASALLVLAFPRQRLAALGAVIIIAVGLEWLQTLEVTRHGRAHDAVVKAAGATVGACFAMLCEYMLRRLLERKADRDESSRQTV</sequence>